<sequence length="535" mass="59391">MATEGDNDTHMIDVLVIGAGISGIYQLYKLAQTDLFFRAVEAGDGVGGTWYWNRYPGARFDSESYTYAYFFSKELAQEWTWTEHFAGQPEIERYLNTVVDRFDLRRHITFEVRVVSATWSESDRAWTAVLSDGSTIRSRFLVTAIGILSAPQFPNVPGLDEFEGEAYHTGLWPKHEVDFTGKRVAVIGTGSSGVQVISAIAEQVASLTVYQRTPNWCTPLNNSPITDEEQQQLAASFEDMHTQLMSSFAGFVHSFSPEDPTTLTPEQRREYWESLLAAPGFAKFLGNYMEVMTDKDFNAEFSAFLETKIRARVKDQSVADKLVPDHGYGVKRPPFETGYYEVYNLPHVSLVDMRETPIERITARGIVTSEGEREFDIIVYASGFDAITGAFDRIDITGTDGTLKDYWAEGPHTVAGAASPGFPNLFFLVGPHSSGGNVPRISERQCDFVNDVIAEGLRRGATRIEAGREAEAAWTAHVYELNQGTLGAQAALDYTYGVNTPGKTVTFRHYDGGLVGLTAKHAEIVADEYAAFDFS</sequence>
<protein>
    <submittedName>
        <fullName evidence="5">Steroid monooxygenase [Amycolatopsis mediterranei S699]</fullName>
    </submittedName>
</protein>
<dbReference type="RefSeq" id="WP_083141784.1">
    <property type="nucleotide sequence ID" value="NZ_MVID01000002.1"/>
</dbReference>
<organism evidence="5 6">
    <name type="scientific">Mycolicibacterium parafortuitum</name>
    <name type="common">Mycobacterium parafortuitum</name>
    <dbReference type="NCBI Taxonomy" id="39692"/>
    <lineage>
        <taxon>Bacteria</taxon>
        <taxon>Bacillati</taxon>
        <taxon>Actinomycetota</taxon>
        <taxon>Actinomycetes</taxon>
        <taxon>Mycobacteriales</taxon>
        <taxon>Mycobacteriaceae</taxon>
        <taxon>Mycolicibacterium</taxon>
    </lineage>
</organism>
<dbReference type="Gene3D" id="3.50.50.60">
    <property type="entry name" value="FAD/NAD(P)-binding domain"/>
    <property type="match status" value="3"/>
</dbReference>
<accession>A0A375YB22</accession>
<evidence type="ECO:0000256" key="4">
    <source>
        <dbReference type="ARBA" id="ARBA00023002"/>
    </source>
</evidence>
<gene>
    <name evidence="5" type="ORF">MPP7335_00040</name>
</gene>
<proteinExistence type="predicted"/>
<dbReference type="EMBL" id="UEGS01000001">
    <property type="protein sequence ID" value="SRX78317.1"/>
    <property type="molecule type" value="Genomic_DNA"/>
</dbReference>
<evidence type="ECO:0000256" key="2">
    <source>
        <dbReference type="ARBA" id="ARBA00022827"/>
    </source>
</evidence>
<keyword evidence="4" id="KW-0560">Oxidoreductase</keyword>
<keyword evidence="3" id="KW-0521">NADP</keyword>
<evidence type="ECO:0000313" key="5">
    <source>
        <dbReference type="EMBL" id="SRX78317.1"/>
    </source>
</evidence>
<dbReference type="InterPro" id="IPR050775">
    <property type="entry name" value="FAD-binding_Monooxygenases"/>
</dbReference>
<name>A0A375YB22_MYCPF</name>
<keyword evidence="1" id="KW-0285">Flavoprotein</keyword>
<dbReference type="InterPro" id="IPR036188">
    <property type="entry name" value="FAD/NAD-bd_sf"/>
</dbReference>
<dbReference type="AlphaFoldDB" id="A0A375YB22"/>
<dbReference type="PRINTS" id="PR00411">
    <property type="entry name" value="PNDRDTASEI"/>
</dbReference>
<dbReference type="SUPFAM" id="SSF51905">
    <property type="entry name" value="FAD/NAD(P)-binding domain"/>
    <property type="match status" value="2"/>
</dbReference>
<evidence type="ECO:0000256" key="1">
    <source>
        <dbReference type="ARBA" id="ARBA00022630"/>
    </source>
</evidence>
<dbReference type="Proteomes" id="UP000252008">
    <property type="component" value="Unassembled WGS sequence"/>
</dbReference>
<reference evidence="5 6" key="1">
    <citation type="submission" date="2018-05" db="EMBL/GenBank/DDBJ databases">
        <authorList>
            <consortium name="IHU Genomes"/>
        </authorList>
    </citation>
    <scope>NUCLEOTIDE SEQUENCE [LARGE SCALE GENOMIC DNA]</scope>
    <source>
        <strain evidence="5 6">P7335</strain>
    </source>
</reference>
<dbReference type="STRING" id="39692.BST38_03065"/>
<keyword evidence="6" id="KW-1185">Reference proteome</keyword>
<evidence type="ECO:0000256" key="3">
    <source>
        <dbReference type="ARBA" id="ARBA00022857"/>
    </source>
</evidence>
<keyword evidence="2" id="KW-0274">FAD</keyword>
<dbReference type="PANTHER" id="PTHR43098">
    <property type="entry name" value="L-ORNITHINE N(5)-MONOOXYGENASE-RELATED"/>
    <property type="match status" value="1"/>
</dbReference>
<keyword evidence="5" id="KW-0503">Monooxygenase</keyword>
<evidence type="ECO:0000313" key="6">
    <source>
        <dbReference type="Proteomes" id="UP000252008"/>
    </source>
</evidence>
<dbReference type="PANTHER" id="PTHR43098:SF5">
    <property type="entry name" value="DUAL-FUNCTIONAL MONOOXYGENASE_METHYLTRANSFERASE PSOF"/>
    <property type="match status" value="1"/>
</dbReference>
<dbReference type="GO" id="GO:0016709">
    <property type="term" value="F:oxidoreductase activity, acting on paired donors, with incorporation or reduction of molecular oxygen, NAD(P)H as one donor, and incorporation of one atom of oxygen"/>
    <property type="evidence" value="ECO:0007669"/>
    <property type="project" value="UniProtKB-ARBA"/>
</dbReference>
<dbReference type="Pfam" id="PF13738">
    <property type="entry name" value="Pyr_redox_3"/>
    <property type="match status" value="1"/>
</dbReference>